<reference evidence="12" key="1">
    <citation type="submission" date="2022-01" db="UniProtKB">
        <authorList>
            <consortium name="EnsemblMetazoa"/>
        </authorList>
    </citation>
    <scope>IDENTIFICATION</scope>
</reference>
<evidence type="ECO:0000259" key="10">
    <source>
        <dbReference type="PROSITE" id="PS50229"/>
    </source>
</evidence>
<comment type="subcellular location">
    <subcellularLocation>
        <location evidence="2">Cytoplasm</location>
        <location evidence="2">Cytoskeleton</location>
    </subcellularLocation>
    <subcellularLocation>
        <location evidence="1">Nucleus</location>
    </subcellularLocation>
</comment>
<dbReference type="SMART" id="SM00285">
    <property type="entry name" value="PBD"/>
    <property type="match status" value="1"/>
</dbReference>
<feature type="region of interest" description="Disordered" evidence="8">
    <location>
        <begin position="266"/>
        <end position="347"/>
    </location>
</feature>
<protein>
    <recommendedName>
        <fullName evidence="14">Wiskott-Aldrich syndrome protein</fullName>
    </recommendedName>
</protein>
<keyword evidence="13" id="KW-1185">Reference proteome</keyword>
<dbReference type="EnsemblMetazoa" id="XM_014388326.2">
    <property type="protein sequence ID" value="XP_014243812.1"/>
    <property type="gene ID" value="LOC106663468"/>
</dbReference>
<dbReference type="Gene3D" id="2.30.29.30">
    <property type="entry name" value="Pleckstrin-homology domain (PH domain)/Phosphotyrosine-binding domain (PTB)"/>
    <property type="match status" value="1"/>
</dbReference>
<feature type="domain" description="WH2" evidence="11">
    <location>
        <begin position="343"/>
        <end position="360"/>
    </location>
</feature>
<feature type="domain" description="WH2" evidence="11">
    <location>
        <begin position="373"/>
        <end position="390"/>
    </location>
</feature>
<dbReference type="PROSITE" id="PS50229">
    <property type="entry name" value="WH1"/>
    <property type="match status" value="1"/>
</dbReference>
<feature type="compositionally biased region" description="Acidic residues" evidence="8">
    <location>
        <begin position="430"/>
        <end position="443"/>
    </location>
</feature>
<dbReference type="InterPro" id="IPR000697">
    <property type="entry name" value="WH1/EVH1_dom"/>
</dbReference>
<evidence type="ECO:0000256" key="1">
    <source>
        <dbReference type="ARBA" id="ARBA00004123"/>
    </source>
</evidence>
<keyword evidence="7" id="KW-0539">Nucleus</keyword>
<dbReference type="CDD" id="cd00132">
    <property type="entry name" value="CRIB"/>
    <property type="match status" value="1"/>
</dbReference>
<dbReference type="AlphaFoldDB" id="A0A8I6RDD0"/>
<evidence type="ECO:0008006" key="14">
    <source>
        <dbReference type="Google" id="ProtNLM"/>
    </source>
</evidence>
<dbReference type="InterPro" id="IPR033927">
    <property type="entry name" value="WASPfam_EVH1"/>
</dbReference>
<dbReference type="Proteomes" id="UP000494040">
    <property type="component" value="Unassembled WGS sequence"/>
</dbReference>
<dbReference type="InterPro" id="IPR011026">
    <property type="entry name" value="WAS_C"/>
</dbReference>
<dbReference type="FunFam" id="2.30.29.30:FF:000130">
    <property type="entry name" value="neural Wiskott-Aldrich syndrome protein"/>
    <property type="match status" value="1"/>
</dbReference>
<evidence type="ECO:0000259" key="11">
    <source>
        <dbReference type="PROSITE" id="PS51082"/>
    </source>
</evidence>
<dbReference type="RefSeq" id="XP_014243812.1">
    <property type="nucleotide sequence ID" value="XM_014388326.2"/>
</dbReference>
<name>A0A8I6RDD0_CIMLE</name>
<dbReference type="GeneID" id="106663468"/>
<dbReference type="InterPro" id="IPR011993">
    <property type="entry name" value="PH-like_dom_sf"/>
</dbReference>
<dbReference type="GO" id="GO:0005634">
    <property type="term" value="C:nucleus"/>
    <property type="evidence" value="ECO:0007669"/>
    <property type="project" value="UniProtKB-SubCell"/>
</dbReference>
<dbReference type="Gene3D" id="3.90.810.10">
    <property type="entry name" value="CRIB domain"/>
    <property type="match status" value="2"/>
</dbReference>
<dbReference type="FunFam" id="3.90.810.10:FF:000003">
    <property type="entry name" value="Neural Wiskott-Aldrich syndrome protein-like"/>
    <property type="match status" value="1"/>
</dbReference>
<keyword evidence="5" id="KW-0677">Repeat</keyword>
<dbReference type="PROSITE" id="PS50108">
    <property type="entry name" value="CRIB"/>
    <property type="match status" value="1"/>
</dbReference>
<evidence type="ECO:0000256" key="4">
    <source>
        <dbReference type="ARBA" id="ARBA00022553"/>
    </source>
</evidence>
<keyword evidence="4" id="KW-0597">Phosphoprotein</keyword>
<feature type="compositionally biased region" description="Low complexity" evidence="8">
    <location>
        <begin position="334"/>
        <end position="346"/>
    </location>
</feature>
<evidence type="ECO:0000256" key="7">
    <source>
        <dbReference type="ARBA" id="ARBA00023242"/>
    </source>
</evidence>
<dbReference type="PANTHER" id="PTHR11202">
    <property type="entry name" value="SPROUTY-RELATED, EVH1 DOMAIN-CONTAINING PROTEIN FAMILY MEMBER"/>
    <property type="match status" value="1"/>
</dbReference>
<dbReference type="GO" id="GO:0007015">
    <property type="term" value="P:actin filament organization"/>
    <property type="evidence" value="ECO:0007669"/>
    <property type="project" value="InterPro"/>
</dbReference>
<evidence type="ECO:0000256" key="3">
    <source>
        <dbReference type="ARBA" id="ARBA00022490"/>
    </source>
</evidence>
<dbReference type="SUPFAM" id="SSF50729">
    <property type="entry name" value="PH domain-like"/>
    <property type="match status" value="1"/>
</dbReference>
<dbReference type="InterPro" id="IPR003124">
    <property type="entry name" value="WH2_dom"/>
</dbReference>
<feature type="domain" description="WH1" evidence="10">
    <location>
        <begin position="26"/>
        <end position="135"/>
    </location>
</feature>
<evidence type="ECO:0000259" key="9">
    <source>
        <dbReference type="PROSITE" id="PS50108"/>
    </source>
</evidence>
<evidence type="ECO:0000256" key="6">
    <source>
        <dbReference type="ARBA" id="ARBA00023212"/>
    </source>
</evidence>
<dbReference type="SMART" id="SM00461">
    <property type="entry name" value="WH1"/>
    <property type="match status" value="1"/>
</dbReference>
<dbReference type="GO" id="GO:0003779">
    <property type="term" value="F:actin binding"/>
    <property type="evidence" value="ECO:0007669"/>
    <property type="project" value="InterPro"/>
</dbReference>
<evidence type="ECO:0000313" key="12">
    <source>
        <dbReference type="EnsemblMetazoa" id="XP_014243812.1"/>
    </source>
</evidence>
<evidence type="ECO:0000256" key="5">
    <source>
        <dbReference type="ARBA" id="ARBA00022737"/>
    </source>
</evidence>
<dbReference type="KEGG" id="clec:106663468"/>
<dbReference type="PANTHER" id="PTHR11202:SF36">
    <property type="entry name" value="ACTIN NUCLEATION-PROMOTING FACTOR WASL"/>
    <property type="match status" value="1"/>
</dbReference>
<dbReference type="Pfam" id="PF00786">
    <property type="entry name" value="PBD"/>
    <property type="match status" value="1"/>
</dbReference>
<dbReference type="SUPFAM" id="SSF47912">
    <property type="entry name" value="Wiscott-Aldrich syndrome protein, WASP, C-terminal domain"/>
    <property type="match status" value="1"/>
</dbReference>
<dbReference type="Pfam" id="PF00568">
    <property type="entry name" value="WH1"/>
    <property type="match status" value="1"/>
</dbReference>
<proteinExistence type="predicted"/>
<dbReference type="InterPro" id="IPR000095">
    <property type="entry name" value="CRIB_dom"/>
</dbReference>
<dbReference type="CDD" id="cd01205">
    <property type="entry name" value="EVH1_WASP-like"/>
    <property type="match status" value="1"/>
</dbReference>
<accession>A0A8I6RDD0</accession>
<dbReference type="GO" id="GO:0005856">
    <property type="term" value="C:cytoskeleton"/>
    <property type="evidence" value="ECO:0007669"/>
    <property type="project" value="UniProtKB-SubCell"/>
</dbReference>
<dbReference type="SMART" id="SM00246">
    <property type="entry name" value="WH2"/>
    <property type="match status" value="2"/>
</dbReference>
<feature type="domain" description="CRIB" evidence="9">
    <location>
        <begin position="195"/>
        <end position="208"/>
    </location>
</feature>
<sequence length="443" mass="49176">MASSTSESKRSSLLTYEENDIIFSILGVKCTALATTVAELYFSRGRYGNDWQFKDFGVLCLVKDNCKKSYFFRLYCPLRKKLLWEHEVYNNLTYLMLSPYLYAFEAEDYITGFNFADEEEGAQLKAILMHKLEWKRHKKERKREHNNNVGGTRKPPEPNGYFPPAIDTTTSSAMPLIGKRISFQGTKKKLTKEDIGIPLHFRHISHVGWDPDRGFDLNNLQDPELIAFFKKAGVSEHDLKDKATQLFIYDFIIQNGGLEAVKEDNVVKTSTHARGKAPPPPPSRAPPTTPPPPPPAPPIRTLPPRIMPPSAKPAAVPPPAPPVPPPPPDPLPPVADSSADSSPRSALMQAIKIGTTLKPVSGLTTESKKQSDSRGELMEMIRQGVELKSVSTSLNTSQPPPQPTELNSLAGALARALAERSKAIYSDSSDSSDEEEEEEAEWE</sequence>
<evidence type="ECO:0000256" key="8">
    <source>
        <dbReference type="SAM" id="MobiDB-lite"/>
    </source>
</evidence>
<organism evidence="12 13">
    <name type="scientific">Cimex lectularius</name>
    <name type="common">Bed bug</name>
    <name type="synonym">Acanthia lectularia</name>
    <dbReference type="NCBI Taxonomy" id="79782"/>
    <lineage>
        <taxon>Eukaryota</taxon>
        <taxon>Metazoa</taxon>
        <taxon>Ecdysozoa</taxon>
        <taxon>Arthropoda</taxon>
        <taxon>Hexapoda</taxon>
        <taxon>Insecta</taxon>
        <taxon>Pterygota</taxon>
        <taxon>Neoptera</taxon>
        <taxon>Paraneoptera</taxon>
        <taxon>Hemiptera</taxon>
        <taxon>Heteroptera</taxon>
        <taxon>Panheteroptera</taxon>
        <taxon>Cimicomorpha</taxon>
        <taxon>Cimicidae</taxon>
        <taxon>Cimex</taxon>
    </lineage>
</organism>
<feature type="region of interest" description="Disordered" evidence="8">
    <location>
        <begin position="139"/>
        <end position="160"/>
    </location>
</feature>
<keyword evidence="3" id="KW-0963">Cytoplasm</keyword>
<evidence type="ECO:0000256" key="2">
    <source>
        <dbReference type="ARBA" id="ARBA00004245"/>
    </source>
</evidence>
<dbReference type="OrthoDB" id="8963340at2759"/>
<feature type="compositionally biased region" description="Pro residues" evidence="8">
    <location>
        <begin position="277"/>
        <end position="333"/>
    </location>
</feature>
<evidence type="ECO:0000313" key="13">
    <source>
        <dbReference type="Proteomes" id="UP000494040"/>
    </source>
</evidence>
<dbReference type="PROSITE" id="PS51082">
    <property type="entry name" value="WH2"/>
    <property type="match status" value="2"/>
</dbReference>
<feature type="region of interest" description="Disordered" evidence="8">
    <location>
        <begin position="422"/>
        <end position="443"/>
    </location>
</feature>
<keyword evidence="6" id="KW-0206">Cytoskeleton</keyword>
<dbReference type="InterPro" id="IPR036936">
    <property type="entry name" value="CRIB_dom_sf"/>
</dbReference>
<dbReference type="OMA" id="EYNQDRK"/>